<name>A0A6H1UEK3_9GAMM</name>
<keyword evidence="4" id="KW-0804">Transcription</keyword>
<dbReference type="Gene3D" id="1.10.10.10">
    <property type="entry name" value="Winged helix-like DNA-binding domain superfamily/Winged helix DNA-binding domain"/>
    <property type="match status" value="1"/>
</dbReference>
<dbReference type="PANTHER" id="PTHR30118">
    <property type="entry name" value="HTH-TYPE TRANSCRIPTIONAL REGULATOR LEUO-RELATED"/>
    <property type="match status" value="1"/>
</dbReference>
<evidence type="ECO:0000256" key="4">
    <source>
        <dbReference type="ARBA" id="ARBA00023163"/>
    </source>
</evidence>
<dbReference type="KEGG" id="fes:HER31_11870"/>
<dbReference type="PANTHER" id="PTHR30118:SF11">
    <property type="entry name" value="HTH-TYPE TRANSCRIPTIONAL REGULATOR YIDZ"/>
    <property type="match status" value="1"/>
</dbReference>
<reference evidence="6 7" key="1">
    <citation type="submission" date="2020-04" db="EMBL/GenBank/DDBJ databases">
        <title>Ferrimonas sp. S7 isolated from sea water.</title>
        <authorList>
            <person name="Bae S.S."/>
            <person name="Baek K."/>
        </authorList>
    </citation>
    <scope>NUCLEOTIDE SEQUENCE [LARGE SCALE GENOMIC DNA]</scope>
    <source>
        <strain evidence="6 7">S7</strain>
    </source>
</reference>
<dbReference type="Proteomes" id="UP000501602">
    <property type="component" value="Chromosome"/>
</dbReference>
<dbReference type="PROSITE" id="PS50931">
    <property type="entry name" value="HTH_LYSR"/>
    <property type="match status" value="1"/>
</dbReference>
<keyword evidence="3" id="KW-0238">DNA-binding</keyword>
<organism evidence="6 7">
    <name type="scientific">Ferrimonas lipolytica</name>
    <dbReference type="NCBI Taxonomy" id="2724191"/>
    <lineage>
        <taxon>Bacteria</taxon>
        <taxon>Pseudomonadati</taxon>
        <taxon>Pseudomonadota</taxon>
        <taxon>Gammaproteobacteria</taxon>
        <taxon>Alteromonadales</taxon>
        <taxon>Ferrimonadaceae</taxon>
        <taxon>Ferrimonas</taxon>
    </lineage>
</organism>
<dbReference type="InterPro" id="IPR036390">
    <property type="entry name" value="WH_DNA-bd_sf"/>
</dbReference>
<dbReference type="InterPro" id="IPR000847">
    <property type="entry name" value="LysR_HTH_N"/>
</dbReference>
<dbReference type="GO" id="GO:0003700">
    <property type="term" value="F:DNA-binding transcription factor activity"/>
    <property type="evidence" value="ECO:0007669"/>
    <property type="project" value="InterPro"/>
</dbReference>
<dbReference type="AlphaFoldDB" id="A0A6H1UEK3"/>
<keyword evidence="7" id="KW-1185">Reference proteome</keyword>
<dbReference type="GO" id="GO:0003677">
    <property type="term" value="F:DNA binding"/>
    <property type="evidence" value="ECO:0007669"/>
    <property type="project" value="UniProtKB-KW"/>
</dbReference>
<dbReference type="InterPro" id="IPR050389">
    <property type="entry name" value="LysR-type_TF"/>
</dbReference>
<comment type="similarity">
    <text evidence="1">Belongs to the LysR transcriptional regulatory family.</text>
</comment>
<evidence type="ECO:0000313" key="7">
    <source>
        <dbReference type="Proteomes" id="UP000501602"/>
    </source>
</evidence>
<dbReference type="EMBL" id="CP051180">
    <property type="protein sequence ID" value="QIZ77525.1"/>
    <property type="molecule type" value="Genomic_DNA"/>
</dbReference>
<dbReference type="Gene3D" id="3.40.190.290">
    <property type="match status" value="1"/>
</dbReference>
<evidence type="ECO:0000256" key="3">
    <source>
        <dbReference type="ARBA" id="ARBA00023125"/>
    </source>
</evidence>
<protein>
    <submittedName>
        <fullName evidence="6">LysR family transcriptional regulator</fullName>
    </submittedName>
</protein>
<gene>
    <name evidence="6" type="ORF">HER31_11870</name>
</gene>
<dbReference type="Pfam" id="PF00126">
    <property type="entry name" value="HTH_1"/>
    <property type="match status" value="1"/>
</dbReference>
<dbReference type="InterPro" id="IPR036388">
    <property type="entry name" value="WH-like_DNA-bd_sf"/>
</dbReference>
<accession>A0A6H1UEK3</accession>
<proteinExistence type="inferred from homology"/>
<dbReference type="SUPFAM" id="SSF53850">
    <property type="entry name" value="Periplasmic binding protein-like II"/>
    <property type="match status" value="1"/>
</dbReference>
<dbReference type="RefSeq" id="WP_168660785.1">
    <property type="nucleotide sequence ID" value="NZ_CP051180.1"/>
</dbReference>
<dbReference type="SUPFAM" id="SSF46785">
    <property type="entry name" value="Winged helix' DNA-binding domain"/>
    <property type="match status" value="1"/>
</dbReference>
<evidence type="ECO:0000259" key="5">
    <source>
        <dbReference type="PROSITE" id="PS50931"/>
    </source>
</evidence>
<evidence type="ECO:0000313" key="6">
    <source>
        <dbReference type="EMBL" id="QIZ77525.1"/>
    </source>
</evidence>
<feature type="domain" description="HTH lysR-type" evidence="5">
    <location>
        <begin position="13"/>
        <end position="64"/>
    </location>
</feature>
<keyword evidence="2" id="KW-0805">Transcription regulation</keyword>
<evidence type="ECO:0000256" key="1">
    <source>
        <dbReference type="ARBA" id="ARBA00009437"/>
    </source>
</evidence>
<evidence type="ECO:0000256" key="2">
    <source>
        <dbReference type="ARBA" id="ARBA00023015"/>
    </source>
</evidence>
<sequence length="314" mass="35424">MARIKDINVFSAQVFVAVFDSLNALLVSKQLNVAPSKVSRCLAGLRHSLNDELFIRKQYGFEATPMAERVYPYFKELLEVADEMAQICNAKGSLKDQGKVVVVEVPPLFSCCVFNNDADTFTEQLVIEPLTNDSVDNLLKGKSDLIISFLPSNHKGIKTSFVASSEQLYVVTRKNHPLWNNSDSTCLNDLLDYPYVEVSCPTLTERIHPLELYAQTHGRNLQYLEPSTGLDAAVKKIKNCNAFILVSTNCGVRFIESNPDLHCQRLAQAEFDRLHQRCEVATYYILTARTRPVDEVIFKHIYQVMADCVRAAEH</sequence>